<organism evidence="1 2">
    <name type="scientific">Saccharibacillus kuerlensis</name>
    <dbReference type="NCBI Taxonomy" id="459527"/>
    <lineage>
        <taxon>Bacteria</taxon>
        <taxon>Bacillati</taxon>
        <taxon>Bacillota</taxon>
        <taxon>Bacilli</taxon>
        <taxon>Bacillales</taxon>
        <taxon>Paenibacillaceae</taxon>
        <taxon>Saccharibacillus</taxon>
    </lineage>
</organism>
<name>A0ABQ2L458_9BACL</name>
<sequence>MSENNLFFKWFAIPAATIIIASIFSPGKSTLASEANGVTQLPSLQITDPPFVGIPMASGALTSPPPIPPAQYYARDLANNKYLKDISSNIAALGNSSIYITAYSSGSPEAGQMGVTVTIQRWTGSSWVDLSSRTTNGSVSTTSSVSFSKAITKGYYYRVKTEHWASGAENRESRTLFSDTTLAN</sequence>
<keyword evidence="2" id="KW-1185">Reference proteome</keyword>
<comment type="caution">
    <text evidence="1">The sequence shown here is derived from an EMBL/GenBank/DDBJ whole genome shotgun (WGS) entry which is preliminary data.</text>
</comment>
<protein>
    <submittedName>
        <fullName evidence="1">Uncharacterized protein</fullName>
    </submittedName>
</protein>
<proteinExistence type="predicted"/>
<dbReference type="Proteomes" id="UP000606653">
    <property type="component" value="Unassembled WGS sequence"/>
</dbReference>
<evidence type="ECO:0000313" key="2">
    <source>
        <dbReference type="Proteomes" id="UP000606653"/>
    </source>
</evidence>
<evidence type="ECO:0000313" key="1">
    <source>
        <dbReference type="EMBL" id="GGO02089.1"/>
    </source>
</evidence>
<dbReference type="EMBL" id="BMLN01000006">
    <property type="protein sequence ID" value="GGO02089.1"/>
    <property type="molecule type" value="Genomic_DNA"/>
</dbReference>
<gene>
    <name evidence="1" type="ORF">GCM10010969_25050</name>
</gene>
<reference evidence="2" key="1">
    <citation type="journal article" date="2019" name="Int. J. Syst. Evol. Microbiol.">
        <title>The Global Catalogue of Microorganisms (GCM) 10K type strain sequencing project: providing services to taxonomists for standard genome sequencing and annotation.</title>
        <authorList>
            <consortium name="The Broad Institute Genomics Platform"/>
            <consortium name="The Broad Institute Genome Sequencing Center for Infectious Disease"/>
            <person name="Wu L."/>
            <person name="Ma J."/>
        </authorList>
    </citation>
    <scope>NUCLEOTIDE SEQUENCE [LARGE SCALE GENOMIC DNA]</scope>
    <source>
        <strain evidence="2">CGMCC 1.6964</strain>
    </source>
</reference>
<dbReference type="RefSeq" id="WP_018976318.1">
    <property type="nucleotide sequence ID" value="NZ_BMLN01000006.1"/>
</dbReference>
<accession>A0ABQ2L458</accession>